<evidence type="ECO:0000313" key="2">
    <source>
        <dbReference type="EMBL" id="GAA2248594.1"/>
    </source>
</evidence>
<dbReference type="Gene3D" id="3.75.10.10">
    <property type="entry name" value="L-arginine/glycine Amidinotransferase, Chain A"/>
    <property type="match status" value="1"/>
</dbReference>
<gene>
    <name evidence="2" type="ORF">GCM10009851_37530</name>
</gene>
<dbReference type="RefSeq" id="WP_259481468.1">
    <property type="nucleotide sequence ID" value="NZ_BAAAQY010000014.1"/>
</dbReference>
<keyword evidence="1" id="KW-0378">Hydrolase</keyword>
<evidence type="ECO:0000313" key="3">
    <source>
        <dbReference type="Proteomes" id="UP001500929"/>
    </source>
</evidence>
<evidence type="ECO:0000256" key="1">
    <source>
        <dbReference type="ARBA" id="ARBA00022801"/>
    </source>
</evidence>
<keyword evidence="3" id="KW-1185">Reference proteome</keyword>
<sequence length="356" mass="38112">MTWRMPVEGAPHERTWMTFPRVGETLGRTPAETEGGYAAWAAVANAVAGFEPLSMLVDPSETARARSLLDGAIDLVETPVDEFWMRDSGPTFVLDAERPGALGAVDWIFNGWGAPAWAEWQKSARHGAFVADAVGAELVSSLLVNEGGGIHVDGEGTVLLTETVQLDPRRNPFADRGRVEAEMLRTLGTHHLVWLPRGLTRDYDDFGTNGHVDIVAAIPSPGRLLLHAQPDPAHPDHLVVQQLREVLAGQTDAAGRAFEIVELPAPATLTDEHGPVDWSYVNHYVLNGAVIACGFGDPVADARAASILAEEYPGREVVTVDAREIFARGGGIHCITQQQPALPELPAREAGTGAGA</sequence>
<dbReference type="Pfam" id="PF04371">
    <property type="entry name" value="PAD_porph"/>
    <property type="match status" value="1"/>
</dbReference>
<protein>
    <submittedName>
        <fullName evidence="2">Agmatine deiminase family protein</fullName>
    </submittedName>
</protein>
<proteinExistence type="predicted"/>
<organism evidence="2 3">
    <name type="scientific">Herbiconiux moechotypicola</name>
    <dbReference type="NCBI Taxonomy" id="637393"/>
    <lineage>
        <taxon>Bacteria</taxon>
        <taxon>Bacillati</taxon>
        <taxon>Actinomycetota</taxon>
        <taxon>Actinomycetes</taxon>
        <taxon>Micrococcales</taxon>
        <taxon>Microbacteriaceae</taxon>
        <taxon>Herbiconiux</taxon>
    </lineage>
</organism>
<comment type="caution">
    <text evidence="2">The sequence shown here is derived from an EMBL/GenBank/DDBJ whole genome shotgun (WGS) entry which is preliminary data.</text>
</comment>
<dbReference type="Proteomes" id="UP001500929">
    <property type="component" value="Unassembled WGS sequence"/>
</dbReference>
<dbReference type="SUPFAM" id="SSF55909">
    <property type="entry name" value="Pentein"/>
    <property type="match status" value="1"/>
</dbReference>
<dbReference type="PANTHER" id="PTHR31377">
    <property type="entry name" value="AGMATINE DEIMINASE-RELATED"/>
    <property type="match status" value="1"/>
</dbReference>
<name>A0ABN3E662_9MICO</name>
<accession>A0ABN3E662</accession>
<dbReference type="EMBL" id="BAAAQY010000014">
    <property type="protein sequence ID" value="GAA2248594.1"/>
    <property type="molecule type" value="Genomic_DNA"/>
</dbReference>
<reference evidence="2 3" key="1">
    <citation type="journal article" date="2019" name="Int. J. Syst. Evol. Microbiol.">
        <title>The Global Catalogue of Microorganisms (GCM) 10K type strain sequencing project: providing services to taxonomists for standard genome sequencing and annotation.</title>
        <authorList>
            <consortium name="The Broad Institute Genomics Platform"/>
            <consortium name="The Broad Institute Genome Sequencing Center for Infectious Disease"/>
            <person name="Wu L."/>
            <person name="Ma J."/>
        </authorList>
    </citation>
    <scope>NUCLEOTIDE SEQUENCE [LARGE SCALE GENOMIC DNA]</scope>
    <source>
        <strain evidence="2 3">JCM 16117</strain>
    </source>
</reference>
<dbReference type="InterPro" id="IPR007466">
    <property type="entry name" value="Peptidyl-Arg-deiminase_porph"/>
</dbReference>
<dbReference type="PANTHER" id="PTHR31377:SF0">
    <property type="entry name" value="AGMATINE DEIMINASE-RELATED"/>
    <property type="match status" value="1"/>
</dbReference>